<dbReference type="AlphaFoldDB" id="A0A1E5JU71"/>
<protein>
    <submittedName>
        <fullName evidence="1">Uncharacterized protein</fullName>
    </submittedName>
</protein>
<dbReference type="EMBL" id="LSOG01000031">
    <property type="protein sequence ID" value="OEH48045.1"/>
    <property type="molecule type" value="Genomic_DNA"/>
</dbReference>
<organism evidence="1 2">
    <name type="scientific">Legionella parisiensis</name>
    <dbReference type="NCBI Taxonomy" id="45071"/>
    <lineage>
        <taxon>Bacteria</taxon>
        <taxon>Pseudomonadati</taxon>
        <taxon>Pseudomonadota</taxon>
        <taxon>Gammaproteobacteria</taxon>
        <taxon>Legionellales</taxon>
        <taxon>Legionellaceae</taxon>
        <taxon>Legionella</taxon>
    </lineage>
</organism>
<comment type="caution">
    <text evidence="1">The sequence shown here is derived from an EMBL/GenBank/DDBJ whole genome shotgun (WGS) entry which is preliminary data.</text>
</comment>
<sequence length="214" mass="24205">MVNVMSRLKKEVDTVKQALERQIGRMSSVIASGNKIRDFLGASSVQDYKRKTLENISSELQKVSIETLKKNLQEQAGYYIQYSTKKDDNSPKRYRGFFHRHGDTGVKRAQKFSHELDSANTIGDIFRAIQEASGGNYHQHSLNAYIARAMIACVNNAGLRMSGEKYDRTVGLVDKALFAPNIPEHDLEDFLTLAGKSIFIRDDYNTPKVELNLQ</sequence>
<accession>A0A1E5JU71</accession>
<dbReference type="Proteomes" id="UP000095229">
    <property type="component" value="Unassembled WGS sequence"/>
</dbReference>
<reference evidence="1 2" key="1">
    <citation type="submission" date="2016-02" db="EMBL/GenBank/DDBJ databases">
        <title>Secondary metabolites in Legionella.</title>
        <authorList>
            <person name="Tobias N.J."/>
            <person name="Bode H.B."/>
        </authorList>
    </citation>
    <scope>NUCLEOTIDE SEQUENCE [LARGE SCALE GENOMIC DNA]</scope>
    <source>
        <strain evidence="1 2">DSM 19216</strain>
    </source>
</reference>
<dbReference type="PATRIC" id="fig|45071.6.peg.3371"/>
<evidence type="ECO:0000313" key="1">
    <source>
        <dbReference type="EMBL" id="OEH48045.1"/>
    </source>
</evidence>
<keyword evidence="2" id="KW-1185">Reference proteome</keyword>
<evidence type="ECO:0000313" key="2">
    <source>
        <dbReference type="Proteomes" id="UP000095229"/>
    </source>
</evidence>
<gene>
    <name evidence="1" type="ORF">lpari_00916</name>
</gene>
<proteinExistence type="predicted"/>
<name>A0A1E5JU71_9GAMM</name>